<comment type="cofactor">
    <cofactor evidence="1">
        <name>Zn(2+)</name>
        <dbReference type="ChEBI" id="CHEBI:29105"/>
    </cofactor>
</comment>
<keyword evidence="10" id="KW-1185">Reference proteome</keyword>
<dbReference type="OrthoDB" id="24893at2759"/>
<dbReference type="GO" id="GO:0004662">
    <property type="term" value="F:CAAX-protein geranylgeranyltransferase activity"/>
    <property type="evidence" value="ECO:0007669"/>
    <property type="project" value="TreeGrafter"/>
</dbReference>
<evidence type="ECO:0000256" key="1">
    <source>
        <dbReference type="ARBA" id="ARBA00001947"/>
    </source>
</evidence>
<proteinExistence type="inferred from homology"/>
<evidence type="ECO:0000256" key="7">
    <source>
        <dbReference type="ARBA" id="ARBA00022833"/>
    </source>
</evidence>
<dbReference type="Proteomes" id="UP000800041">
    <property type="component" value="Unassembled WGS sequence"/>
</dbReference>
<protein>
    <submittedName>
        <fullName evidence="9">Terpenoid cyclases/Protein prenyltransferase</fullName>
    </submittedName>
</protein>
<dbReference type="InterPro" id="IPR045089">
    <property type="entry name" value="PGGT1B-like"/>
</dbReference>
<dbReference type="GO" id="GO:0046872">
    <property type="term" value="F:metal ion binding"/>
    <property type="evidence" value="ECO:0007669"/>
    <property type="project" value="UniProtKB-KW"/>
</dbReference>
<dbReference type="EMBL" id="ML977215">
    <property type="protein sequence ID" value="KAF1980901.1"/>
    <property type="molecule type" value="Genomic_DNA"/>
</dbReference>
<keyword evidence="5" id="KW-0479">Metal-binding</keyword>
<keyword evidence="3" id="KW-0637">Prenyltransferase</keyword>
<comment type="similarity">
    <text evidence="2">Belongs to the protein prenyltransferase subunit beta family.</text>
</comment>
<dbReference type="AlphaFoldDB" id="A0A6G1GJ14"/>
<evidence type="ECO:0000256" key="3">
    <source>
        <dbReference type="ARBA" id="ARBA00022602"/>
    </source>
</evidence>
<dbReference type="PANTHER" id="PTHR11774">
    <property type="entry name" value="GERANYLGERANYL TRANSFERASE TYPE BETA SUBUNIT"/>
    <property type="match status" value="1"/>
</dbReference>
<dbReference type="GO" id="GO:0005953">
    <property type="term" value="C:CAAX-protein geranylgeranyltransferase complex"/>
    <property type="evidence" value="ECO:0007669"/>
    <property type="project" value="TreeGrafter"/>
</dbReference>
<evidence type="ECO:0000259" key="8">
    <source>
        <dbReference type="Pfam" id="PF00432"/>
    </source>
</evidence>
<evidence type="ECO:0000256" key="5">
    <source>
        <dbReference type="ARBA" id="ARBA00022723"/>
    </source>
</evidence>
<keyword evidence="4 9" id="KW-0808">Transferase</keyword>
<evidence type="ECO:0000256" key="2">
    <source>
        <dbReference type="ARBA" id="ARBA00010497"/>
    </source>
</evidence>
<dbReference type="PANTHER" id="PTHR11774:SF4">
    <property type="entry name" value="GERANYLGERANYL TRANSFERASE TYPE-1 SUBUNIT BETA"/>
    <property type="match status" value="1"/>
</dbReference>
<dbReference type="InterPro" id="IPR008930">
    <property type="entry name" value="Terpenoid_cyclase/PrenylTrfase"/>
</dbReference>
<evidence type="ECO:0000256" key="6">
    <source>
        <dbReference type="ARBA" id="ARBA00022737"/>
    </source>
</evidence>
<dbReference type="InterPro" id="IPR001330">
    <property type="entry name" value="Prenyltrans"/>
</dbReference>
<reference evidence="9" key="1">
    <citation type="journal article" date="2020" name="Stud. Mycol.">
        <title>101 Dothideomycetes genomes: a test case for predicting lifestyles and emergence of pathogens.</title>
        <authorList>
            <person name="Haridas S."/>
            <person name="Albert R."/>
            <person name="Binder M."/>
            <person name="Bloem J."/>
            <person name="Labutti K."/>
            <person name="Salamov A."/>
            <person name="Andreopoulos B."/>
            <person name="Baker S."/>
            <person name="Barry K."/>
            <person name="Bills G."/>
            <person name="Bluhm B."/>
            <person name="Cannon C."/>
            <person name="Castanera R."/>
            <person name="Culley D."/>
            <person name="Daum C."/>
            <person name="Ezra D."/>
            <person name="Gonzalez J."/>
            <person name="Henrissat B."/>
            <person name="Kuo A."/>
            <person name="Liang C."/>
            <person name="Lipzen A."/>
            <person name="Lutzoni F."/>
            <person name="Magnuson J."/>
            <person name="Mondo S."/>
            <person name="Nolan M."/>
            <person name="Ohm R."/>
            <person name="Pangilinan J."/>
            <person name="Park H.-J."/>
            <person name="Ramirez L."/>
            <person name="Alfaro M."/>
            <person name="Sun H."/>
            <person name="Tritt A."/>
            <person name="Yoshinaga Y."/>
            <person name="Zwiers L.-H."/>
            <person name="Turgeon B."/>
            <person name="Goodwin S."/>
            <person name="Spatafora J."/>
            <person name="Crous P."/>
            <person name="Grigoriev I."/>
        </authorList>
    </citation>
    <scope>NUCLEOTIDE SEQUENCE</scope>
    <source>
        <strain evidence="9">CBS 113979</strain>
    </source>
</reference>
<dbReference type="SUPFAM" id="SSF48239">
    <property type="entry name" value="Terpenoid cyclases/Protein prenyltransferases"/>
    <property type="match status" value="1"/>
</dbReference>
<keyword evidence="6" id="KW-0677">Repeat</keyword>
<name>A0A6G1GJ14_9PEZI</name>
<feature type="domain" description="Prenyltransferase alpha-alpha toroid" evidence="8">
    <location>
        <begin position="20"/>
        <end position="388"/>
    </location>
</feature>
<evidence type="ECO:0000256" key="4">
    <source>
        <dbReference type="ARBA" id="ARBA00022679"/>
    </source>
</evidence>
<evidence type="ECO:0000313" key="9">
    <source>
        <dbReference type="EMBL" id="KAF1980901.1"/>
    </source>
</evidence>
<evidence type="ECO:0000313" key="10">
    <source>
        <dbReference type="Proteomes" id="UP000800041"/>
    </source>
</evidence>
<sequence>MSAAEAAASEGVSSDAAPRLNKPKHVQYWKRCLKVYLPDYYTANDSTRMALAFFTVSALDLLGVLDESMKEEERRGYIDWIYNCQHPDGGFKGFPGGSGNQWDPATVPATCFALLSLLVLRDDLTRVKRRECLLWLNRMQRGDGSFGETLSGEGKVEGGYDSRFGYTATCVRWILRGNAEGEVDGVPDVDVDAFVRCVRAAEAYDGGISEAPFHEAHGGFTYCAVSALAFLDRISSLSSIPLTVQWLASRQTLTLTSLDVLSTDGDEATAPAVVSTPPSPSSPGFDVPAELRCSPAGFNGRCNKLADTCYVFWIMGSLCNLSALDVVNVPAAREYLLEQTAHRIGGFGKSPEDPPDLYHSFLGLAALALGGGEVPPFAEVKPLVPAACVSVETCEFLVGLPWRREVGPREPEAIERYLG</sequence>
<dbReference type="Gene3D" id="1.50.10.20">
    <property type="match status" value="1"/>
</dbReference>
<organism evidence="9 10">
    <name type="scientific">Aulographum hederae CBS 113979</name>
    <dbReference type="NCBI Taxonomy" id="1176131"/>
    <lineage>
        <taxon>Eukaryota</taxon>
        <taxon>Fungi</taxon>
        <taxon>Dikarya</taxon>
        <taxon>Ascomycota</taxon>
        <taxon>Pezizomycotina</taxon>
        <taxon>Dothideomycetes</taxon>
        <taxon>Pleosporomycetidae</taxon>
        <taxon>Aulographales</taxon>
        <taxon>Aulographaceae</taxon>
    </lineage>
</organism>
<dbReference type="Pfam" id="PF00432">
    <property type="entry name" value="Prenyltrans"/>
    <property type="match status" value="1"/>
</dbReference>
<gene>
    <name evidence="9" type="ORF">K402DRAFT_425858</name>
</gene>
<keyword evidence="7" id="KW-0862">Zinc</keyword>
<accession>A0A6G1GJ14</accession>